<dbReference type="InterPro" id="IPR007421">
    <property type="entry name" value="Schlafen_AlbA_2_dom"/>
</dbReference>
<keyword evidence="2" id="KW-0067">ATP-binding</keyword>
<dbReference type="PANTHER" id="PTHR30595">
    <property type="entry name" value="GLPR-RELATED TRANSCRIPTIONAL REPRESSOR"/>
    <property type="match status" value="1"/>
</dbReference>
<dbReference type="RefSeq" id="WP_167214165.1">
    <property type="nucleotide sequence ID" value="NZ_CP050063.1"/>
</dbReference>
<dbReference type="Pfam" id="PF04326">
    <property type="entry name" value="SLFN_AlbA_2"/>
    <property type="match status" value="1"/>
</dbReference>
<evidence type="ECO:0000313" key="2">
    <source>
        <dbReference type="EMBL" id="QIP15614.1"/>
    </source>
</evidence>
<proteinExistence type="predicted"/>
<dbReference type="EMBL" id="CP050063">
    <property type="protein sequence ID" value="QIP15614.1"/>
    <property type="molecule type" value="Genomic_DNA"/>
</dbReference>
<name>A0A6G9ATE1_9BACT</name>
<reference evidence="2 3" key="1">
    <citation type="submission" date="2020-03" db="EMBL/GenBank/DDBJ databases">
        <authorList>
            <person name="Kim M.K."/>
        </authorList>
    </citation>
    <scope>NUCLEOTIDE SEQUENCE [LARGE SCALE GENOMIC DNA]</scope>
    <source>
        <strain evidence="2 3">BT328</strain>
    </source>
</reference>
<dbReference type="PANTHER" id="PTHR30595:SF6">
    <property type="entry name" value="SCHLAFEN ALBA-2 DOMAIN-CONTAINING PROTEIN"/>
    <property type="match status" value="1"/>
</dbReference>
<dbReference type="AlphaFoldDB" id="A0A6G9ATE1"/>
<keyword evidence="3" id="KW-1185">Reference proteome</keyword>
<organism evidence="2 3">
    <name type="scientific">Spirosoma aureum</name>
    <dbReference type="NCBI Taxonomy" id="2692134"/>
    <lineage>
        <taxon>Bacteria</taxon>
        <taxon>Pseudomonadati</taxon>
        <taxon>Bacteroidota</taxon>
        <taxon>Cytophagia</taxon>
        <taxon>Cytophagales</taxon>
        <taxon>Cytophagaceae</taxon>
        <taxon>Spirosoma</taxon>
    </lineage>
</organism>
<feature type="domain" description="Schlafen AlbA-2" evidence="1">
    <location>
        <begin position="14"/>
        <end position="128"/>
    </location>
</feature>
<accession>A0A6G9ATE1</accession>
<keyword evidence="2" id="KW-0547">Nucleotide-binding</keyword>
<protein>
    <submittedName>
        <fullName evidence="2">ATP-binding protein</fullName>
    </submittedName>
</protein>
<dbReference type="Proteomes" id="UP000501802">
    <property type="component" value="Chromosome"/>
</dbReference>
<evidence type="ECO:0000313" key="3">
    <source>
        <dbReference type="Proteomes" id="UP000501802"/>
    </source>
</evidence>
<dbReference type="Gene3D" id="3.30.950.30">
    <property type="entry name" value="Schlafen, AAA domain"/>
    <property type="match status" value="1"/>
</dbReference>
<gene>
    <name evidence="2" type="ORF">G8759_24765</name>
</gene>
<dbReference type="KEGG" id="spib:G8759_24765"/>
<sequence length="209" mass="23449">MTRNNLDDLITQGENTRLEFKRSISSANRIARTLAAFANTSGGTLLIGVADNGKIVGVPSEFREVHKIEDATDQFVEPALTVSYETLTPDGRIVLVVHVAESTEKPHYAVDESGQRTIYVRAKDKSVPTNKLIITKEKADVHELVKSPMTRTLIQYLRKNEYVTPERFAKLINISDYRAGKMLRLLAVQGLLLMIDKPRPVRYALKLAE</sequence>
<dbReference type="InterPro" id="IPR038461">
    <property type="entry name" value="Schlafen_AlbA_2_dom_sf"/>
</dbReference>
<dbReference type="GO" id="GO:0005524">
    <property type="term" value="F:ATP binding"/>
    <property type="evidence" value="ECO:0007669"/>
    <property type="project" value="UniProtKB-KW"/>
</dbReference>
<evidence type="ECO:0000259" key="1">
    <source>
        <dbReference type="Pfam" id="PF04326"/>
    </source>
</evidence>